<dbReference type="Gene3D" id="3.40.50.2000">
    <property type="entry name" value="Glycogen Phosphorylase B"/>
    <property type="match status" value="1"/>
</dbReference>
<dbReference type="GO" id="GO:0006488">
    <property type="term" value="P:dolichol-linked oligosaccharide biosynthetic process"/>
    <property type="evidence" value="ECO:0007669"/>
    <property type="project" value="InterPro"/>
</dbReference>
<sequence length="184" mass="20969">MKILVCVGTTEFRPLTEFCSQSKKLSNHEMTIQHGTATPSENPFNFTMFKSTDKFSQFVEQSDLIISHAAAGTRLDVISKFKPHIMICNDTLAGNHQMEMVRANINNKSVRVFSNCVEFSKWLENADLEKECNDMKKYIQPKAEGEEQFKKLIEDVQKLPHKSNIGLMIVALGFIIWVVAKILK</sequence>
<gene>
    <name evidence="10" type="ORF">TPC1_16819</name>
</gene>
<dbReference type="InterPro" id="IPR039042">
    <property type="entry name" value="Alg13-like"/>
</dbReference>
<keyword evidence="8" id="KW-0472">Membrane</keyword>
<evidence type="ECO:0000256" key="3">
    <source>
        <dbReference type="ARBA" id="ARBA00012614"/>
    </source>
</evidence>
<protein>
    <recommendedName>
        <fullName evidence="4">UDP-N-acetylglucosamine transferase subunit ALG13</fullName>
        <ecNumber evidence="3">2.4.1.141</ecNumber>
    </recommendedName>
</protein>
<comment type="subcellular location">
    <subcellularLocation>
        <location evidence="1">Endoplasmic reticulum</location>
    </subcellularLocation>
</comment>
<keyword evidence="8" id="KW-1133">Transmembrane helix</keyword>
<reference evidence="10" key="1">
    <citation type="submission" date="2015-07" db="EMBL/GenBank/DDBJ databases">
        <title>Adaptation to a free-living lifestyle via gene acquisitions in the diplomonad Trepomonas sp. PC1.</title>
        <authorList>
            <person name="Xu F."/>
            <person name="Jerlstrom-Hultqvist J."/>
            <person name="Kolisko M."/>
            <person name="Simpson A.G.B."/>
            <person name="Roger A.J."/>
            <person name="Svard S.G."/>
            <person name="Andersson J.O."/>
        </authorList>
    </citation>
    <scope>NUCLEOTIDE SEQUENCE</scope>
    <source>
        <strain evidence="10">PC1</strain>
    </source>
</reference>
<accession>A0A146K584</accession>
<evidence type="ECO:0000256" key="5">
    <source>
        <dbReference type="ARBA" id="ARBA00022676"/>
    </source>
</evidence>
<keyword evidence="5" id="KW-0328">Glycosyltransferase</keyword>
<keyword evidence="8" id="KW-0812">Transmembrane</keyword>
<proteinExistence type="inferred from homology"/>
<evidence type="ECO:0000256" key="1">
    <source>
        <dbReference type="ARBA" id="ARBA00004240"/>
    </source>
</evidence>
<dbReference type="PANTHER" id="PTHR12867">
    <property type="entry name" value="GLYCOSYL TRANSFERASE-RELATED"/>
    <property type="match status" value="1"/>
</dbReference>
<dbReference type="GO" id="GO:0005783">
    <property type="term" value="C:endoplasmic reticulum"/>
    <property type="evidence" value="ECO:0007669"/>
    <property type="project" value="UniProtKB-SubCell"/>
</dbReference>
<evidence type="ECO:0000256" key="2">
    <source>
        <dbReference type="ARBA" id="ARBA00006962"/>
    </source>
</evidence>
<evidence type="ECO:0000256" key="4">
    <source>
        <dbReference type="ARBA" id="ARBA00017468"/>
    </source>
</evidence>
<evidence type="ECO:0000256" key="8">
    <source>
        <dbReference type="SAM" id="Phobius"/>
    </source>
</evidence>
<dbReference type="PANTHER" id="PTHR12867:SF6">
    <property type="entry name" value="N-ACETYLGLUCOSAMINYLDIPHOSPHODOLICHOL N-ACETYLGLUCOSAMINYLTRANSFERASE"/>
    <property type="match status" value="1"/>
</dbReference>
<dbReference type="Pfam" id="PF04101">
    <property type="entry name" value="Glyco_tran_28_C"/>
    <property type="match status" value="1"/>
</dbReference>
<feature type="domain" description="Glycosyl transferase family 28 C-terminal" evidence="9">
    <location>
        <begin position="3"/>
        <end position="155"/>
    </location>
</feature>
<evidence type="ECO:0000256" key="6">
    <source>
        <dbReference type="ARBA" id="ARBA00022679"/>
    </source>
</evidence>
<keyword evidence="7" id="KW-0256">Endoplasmic reticulum</keyword>
<dbReference type="InterPro" id="IPR007235">
    <property type="entry name" value="Glyco_trans_28_C"/>
</dbReference>
<evidence type="ECO:0000313" key="10">
    <source>
        <dbReference type="EMBL" id="JAP91538.1"/>
    </source>
</evidence>
<comment type="similarity">
    <text evidence="2">Belongs to the glycosyltransferase 28 family.</text>
</comment>
<organism evidence="10">
    <name type="scientific">Trepomonas sp. PC1</name>
    <dbReference type="NCBI Taxonomy" id="1076344"/>
    <lineage>
        <taxon>Eukaryota</taxon>
        <taxon>Metamonada</taxon>
        <taxon>Diplomonadida</taxon>
        <taxon>Hexamitidae</taxon>
        <taxon>Hexamitinae</taxon>
        <taxon>Trepomonas</taxon>
    </lineage>
</organism>
<keyword evidence="6 10" id="KW-0808">Transferase</keyword>
<name>A0A146K584_9EUKA</name>
<dbReference type="EC" id="2.4.1.141" evidence="3"/>
<dbReference type="GO" id="GO:0004577">
    <property type="term" value="F:N-acetylglucosaminyldiphosphodolichol N-acetylglucosaminyltransferase activity"/>
    <property type="evidence" value="ECO:0007669"/>
    <property type="project" value="UniProtKB-EC"/>
</dbReference>
<evidence type="ECO:0000259" key="9">
    <source>
        <dbReference type="Pfam" id="PF04101"/>
    </source>
</evidence>
<evidence type="ECO:0000256" key="7">
    <source>
        <dbReference type="ARBA" id="ARBA00022824"/>
    </source>
</evidence>
<dbReference type="EMBL" id="GDID01005068">
    <property type="protein sequence ID" value="JAP91538.1"/>
    <property type="molecule type" value="Transcribed_RNA"/>
</dbReference>
<dbReference type="AlphaFoldDB" id="A0A146K584"/>
<feature type="transmembrane region" description="Helical" evidence="8">
    <location>
        <begin position="165"/>
        <end position="183"/>
    </location>
</feature>